<feature type="domain" description="Signal transduction histidine kinase internal region" evidence="3">
    <location>
        <begin position="233"/>
        <end position="312"/>
    </location>
</feature>
<feature type="transmembrane region" description="Helical" evidence="2">
    <location>
        <begin position="94"/>
        <end position="115"/>
    </location>
</feature>
<sequence>MARGLGRAADSQRGGFPAFRHHADRRRGLARHPVQAGDRARQRARNPRARARAAAAAPAPASVAAVRAPSPAAGPRAPAALAARALREEFGRPALWPQLGLGLLGFGLSAAFWAQHAAWCLALSLWAGCALSQCLLKALSLHADARLQRHGWALALLLCALAVLSGAAAGWQLDLQLRSQLLDLPRWAQGEPLARAGLHLGFVGLLLGLPLLQRSRRLAGEQDLEQERDRVRAELQLLQAQIEPHFLFNTLATLRGLVRQQSSLALPLLDRTTAFLEAVLPEVRTAASTLGRELHIVEQYLAIMALRLGPRLRYRIEVAPELHDLPLPPLLLQPLVENAIVHGIEPCEGGGELLLQATRSNTHLRLRVYNSGQPLQARSPQAGQGLALVNLRQRLHALYGHAAEFQLQPLTDGREGTEALLQLPLGLTTPADS</sequence>
<feature type="compositionally biased region" description="Basic residues" evidence="1">
    <location>
        <begin position="19"/>
        <end position="30"/>
    </location>
</feature>
<protein>
    <recommendedName>
        <fullName evidence="3">Signal transduction histidine kinase internal region domain-containing protein</fullName>
    </recommendedName>
</protein>
<feature type="compositionally biased region" description="Basic residues" evidence="1">
    <location>
        <begin position="42"/>
        <end position="51"/>
    </location>
</feature>
<organism evidence="4 5">
    <name type="scientific">Kinneretia aquatilis</name>
    <dbReference type="NCBI Taxonomy" id="2070761"/>
    <lineage>
        <taxon>Bacteria</taxon>
        <taxon>Pseudomonadati</taxon>
        <taxon>Pseudomonadota</taxon>
        <taxon>Betaproteobacteria</taxon>
        <taxon>Burkholderiales</taxon>
        <taxon>Sphaerotilaceae</taxon>
        <taxon>Roseateles</taxon>
    </lineage>
</organism>
<dbReference type="InterPro" id="IPR050640">
    <property type="entry name" value="Bact_2-comp_sensor_kinase"/>
</dbReference>
<accession>A0A2N8L016</accession>
<evidence type="ECO:0000256" key="2">
    <source>
        <dbReference type="SAM" id="Phobius"/>
    </source>
</evidence>
<dbReference type="PANTHER" id="PTHR34220">
    <property type="entry name" value="SENSOR HISTIDINE KINASE YPDA"/>
    <property type="match status" value="1"/>
</dbReference>
<dbReference type="AlphaFoldDB" id="A0A2N8L016"/>
<gene>
    <name evidence="4" type="ORF">C1O66_16850</name>
</gene>
<dbReference type="OrthoDB" id="2514702at2"/>
<dbReference type="PANTHER" id="PTHR34220:SF9">
    <property type="entry name" value="SIGNAL TRANSDUCTION HISTIDINE KINASE INTERNAL REGION DOMAIN-CONTAINING PROTEIN"/>
    <property type="match status" value="1"/>
</dbReference>
<keyword evidence="2" id="KW-0472">Membrane</keyword>
<evidence type="ECO:0000313" key="5">
    <source>
        <dbReference type="Proteomes" id="UP000235916"/>
    </source>
</evidence>
<reference evidence="4 5" key="1">
    <citation type="submission" date="2018-01" db="EMBL/GenBank/DDBJ databases">
        <title>Draft genome sequence of Paucibacter aquatile CR182 isolated from freshwater of the Nakdong River.</title>
        <authorList>
            <person name="Choi A."/>
            <person name="Chung E.J."/>
        </authorList>
    </citation>
    <scope>NUCLEOTIDE SEQUENCE [LARGE SCALE GENOMIC DNA]</scope>
    <source>
        <strain evidence="4 5">CR182</strain>
    </source>
</reference>
<feature type="transmembrane region" description="Helical" evidence="2">
    <location>
        <begin position="151"/>
        <end position="173"/>
    </location>
</feature>
<evidence type="ECO:0000259" key="3">
    <source>
        <dbReference type="Pfam" id="PF06580"/>
    </source>
</evidence>
<feature type="region of interest" description="Disordered" evidence="1">
    <location>
        <begin position="1"/>
        <end position="56"/>
    </location>
</feature>
<dbReference type="InterPro" id="IPR010559">
    <property type="entry name" value="Sig_transdc_His_kin_internal"/>
</dbReference>
<keyword evidence="5" id="KW-1185">Reference proteome</keyword>
<feature type="transmembrane region" description="Helical" evidence="2">
    <location>
        <begin position="121"/>
        <end position="139"/>
    </location>
</feature>
<evidence type="ECO:0000256" key="1">
    <source>
        <dbReference type="SAM" id="MobiDB-lite"/>
    </source>
</evidence>
<dbReference type="Gene3D" id="3.30.565.10">
    <property type="entry name" value="Histidine kinase-like ATPase, C-terminal domain"/>
    <property type="match status" value="1"/>
</dbReference>
<dbReference type="GO" id="GO:0000155">
    <property type="term" value="F:phosphorelay sensor kinase activity"/>
    <property type="evidence" value="ECO:0007669"/>
    <property type="project" value="InterPro"/>
</dbReference>
<name>A0A2N8L016_9BURK</name>
<proteinExistence type="predicted"/>
<feature type="transmembrane region" description="Helical" evidence="2">
    <location>
        <begin position="193"/>
        <end position="212"/>
    </location>
</feature>
<comment type="caution">
    <text evidence="4">The sequence shown here is derived from an EMBL/GenBank/DDBJ whole genome shotgun (WGS) entry which is preliminary data.</text>
</comment>
<dbReference type="GO" id="GO:0016020">
    <property type="term" value="C:membrane"/>
    <property type="evidence" value="ECO:0007669"/>
    <property type="project" value="InterPro"/>
</dbReference>
<keyword evidence="2" id="KW-1133">Transmembrane helix</keyword>
<dbReference type="Pfam" id="PF06580">
    <property type="entry name" value="His_kinase"/>
    <property type="match status" value="1"/>
</dbReference>
<dbReference type="InterPro" id="IPR036890">
    <property type="entry name" value="HATPase_C_sf"/>
</dbReference>
<keyword evidence="2" id="KW-0812">Transmembrane</keyword>
<evidence type="ECO:0000313" key="4">
    <source>
        <dbReference type="EMBL" id="PND39031.1"/>
    </source>
</evidence>
<dbReference type="EMBL" id="POSP01000003">
    <property type="protein sequence ID" value="PND39031.1"/>
    <property type="molecule type" value="Genomic_DNA"/>
</dbReference>
<dbReference type="SUPFAM" id="SSF55874">
    <property type="entry name" value="ATPase domain of HSP90 chaperone/DNA topoisomerase II/histidine kinase"/>
    <property type="match status" value="1"/>
</dbReference>
<dbReference type="Proteomes" id="UP000235916">
    <property type="component" value="Unassembled WGS sequence"/>
</dbReference>